<gene>
    <name evidence="1" type="ORF">LCGC14_1016810</name>
</gene>
<dbReference type="EMBL" id="LAZR01004036">
    <property type="protein sequence ID" value="KKN12398.1"/>
    <property type="molecule type" value="Genomic_DNA"/>
</dbReference>
<comment type="caution">
    <text evidence="1">The sequence shown here is derived from an EMBL/GenBank/DDBJ whole genome shotgun (WGS) entry which is preliminary data.</text>
</comment>
<accession>A0A0F9R4N8</accession>
<organism evidence="1">
    <name type="scientific">marine sediment metagenome</name>
    <dbReference type="NCBI Taxonomy" id="412755"/>
    <lineage>
        <taxon>unclassified sequences</taxon>
        <taxon>metagenomes</taxon>
        <taxon>ecological metagenomes</taxon>
    </lineage>
</organism>
<proteinExistence type="predicted"/>
<reference evidence="1" key="1">
    <citation type="journal article" date="2015" name="Nature">
        <title>Complex archaea that bridge the gap between prokaryotes and eukaryotes.</title>
        <authorList>
            <person name="Spang A."/>
            <person name="Saw J.H."/>
            <person name="Jorgensen S.L."/>
            <person name="Zaremba-Niedzwiedzka K."/>
            <person name="Martijn J."/>
            <person name="Lind A.E."/>
            <person name="van Eijk R."/>
            <person name="Schleper C."/>
            <person name="Guy L."/>
            <person name="Ettema T.J."/>
        </authorList>
    </citation>
    <scope>NUCLEOTIDE SEQUENCE</scope>
</reference>
<name>A0A0F9R4N8_9ZZZZ</name>
<protein>
    <recommendedName>
        <fullName evidence="2">Luciferase-like domain-containing protein</fullName>
    </recommendedName>
</protein>
<sequence length="72" mass="8217">MVIPLRVENDEKKAVQLRKRRGIGALYGTIPFIIDRIQQYIDVGAEEIIFSGILPKLELFVQVKEEIISAFS</sequence>
<evidence type="ECO:0008006" key="2">
    <source>
        <dbReference type="Google" id="ProtNLM"/>
    </source>
</evidence>
<dbReference type="AlphaFoldDB" id="A0A0F9R4N8"/>
<evidence type="ECO:0000313" key="1">
    <source>
        <dbReference type="EMBL" id="KKN12398.1"/>
    </source>
</evidence>